<sequence length="146" mass="15030">MSSSTGSGSAADGDRGAHEGARQYTFHSDTPPPPPFDRAGVPPTSRGRGGERRVSALLLSVWACAALLACLLAGLLGFVELMSACDGTAELRFGAGIEVRCEQGGSRTDTPANAPAAVVLFSGVGLVVTLLLATWHGIVRGRENPR</sequence>
<keyword evidence="2" id="KW-0472">Membrane</keyword>
<gene>
    <name evidence="3" type="ORF">SacazDRAFT_04082</name>
</gene>
<feature type="compositionally biased region" description="Basic and acidic residues" evidence="1">
    <location>
        <begin position="12"/>
        <end position="21"/>
    </location>
</feature>
<name>H8GE50_9PSEU</name>
<feature type="compositionally biased region" description="Low complexity" evidence="1">
    <location>
        <begin position="1"/>
        <end position="11"/>
    </location>
</feature>
<dbReference type="AlphaFoldDB" id="H8GE50"/>
<accession>H8GE50</accession>
<dbReference type="Proteomes" id="UP000004705">
    <property type="component" value="Chromosome"/>
</dbReference>
<dbReference type="EMBL" id="CM001466">
    <property type="protein sequence ID" value="EHY90932.1"/>
    <property type="molecule type" value="Genomic_DNA"/>
</dbReference>
<dbReference type="RefSeq" id="WP_005444566.1">
    <property type="nucleotide sequence ID" value="NZ_CM001466.1"/>
</dbReference>
<evidence type="ECO:0000256" key="2">
    <source>
        <dbReference type="SAM" id="Phobius"/>
    </source>
</evidence>
<evidence type="ECO:0000313" key="3">
    <source>
        <dbReference type="EMBL" id="EHY90932.1"/>
    </source>
</evidence>
<reference evidence="3 4" key="1">
    <citation type="journal article" date="2012" name="Stand. Genomic Sci.">
        <title>Genome sequence of the soil bacterium Saccharomonospora azurea type strain (NA-128(T)).</title>
        <authorList>
            <person name="Klenk H.P."/>
            <person name="Held B."/>
            <person name="Lucas S."/>
            <person name="Lapidus A."/>
            <person name="Copeland A."/>
            <person name="Hammon N."/>
            <person name="Pitluck S."/>
            <person name="Goodwin L.A."/>
            <person name="Han C."/>
            <person name="Tapia R."/>
            <person name="Brambilla E.M."/>
            <person name="Potter G."/>
            <person name="Land M."/>
            <person name="Ivanova N."/>
            <person name="Rohde M."/>
            <person name="Goker M."/>
            <person name="Detter J.C."/>
            <person name="Kyrpides N.C."/>
            <person name="Woyke T."/>
        </authorList>
    </citation>
    <scope>NUCLEOTIDE SEQUENCE [LARGE SCALE GENOMIC DNA]</scope>
    <source>
        <strain evidence="3 4">NA-128</strain>
    </source>
</reference>
<proteinExistence type="predicted"/>
<feature type="transmembrane region" description="Helical" evidence="2">
    <location>
        <begin position="116"/>
        <end position="138"/>
    </location>
</feature>
<protein>
    <submittedName>
        <fullName evidence="3">Uncharacterized protein</fullName>
    </submittedName>
</protein>
<feature type="transmembrane region" description="Helical" evidence="2">
    <location>
        <begin position="56"/>
        <end position="79"/>
    </location>
</feature>
<keyword evidence="4" id="KW-1185">Reference proteome</keyword>
<keyword evidence="2" id="KW-0812">Transmembrane</keyword>
<evidence type="ECO:0000256" key="1">
    <source>
        <dbReference type="SAM" id="MobiDB-lite"/>
    </source>
</evidence>
<dbReference type="HOGENOM" id="CLU_166868_0_0_11"/>
<evidence type="ECO:0000313" key="4">
    <source>
        <dbReference type="Proteomes" id="UP000004705"/>
    </source>
</evidence>
<feature type="region of interest" description="Disordered" evidence="1">
    <location>
        <begin position="1"/>
        <end position="50"/>
    </location>
</feature>
<keyword evidence="2" id="KW-1133">Transmembrane helix</keyword>
<organism evidence="3 4">
    <name type="scientific">Saccharomonospora azurea NA-128</name>
    <dbReference type="NCBI Taxonomy" id="882081"/>
    <lineage>
        <taxon>Bacteria</taxon>
        <taxon>Bacillati</taxon>
        <taxon>Actinomycetota</taxon>
        <taxon>Actinomycetes</taxon>
        <taxon>Pseudonocardiales</taxon>
        <taxon>Pseudonocardiaceae</taxon>
        <taxon>Saccharomonospora</taxon>
    </lineage>
</organism>
<dbReference type="OrthoDB" id="3556787at2"/>